<dbReference type="EMBL" id="PFNG01000096">
    <property type="protein sequence ID" value="PIZ40295.1"/>
    <property type="molecule type" value="Genomic_DNA"/>
</dbReference>
<evidence type="ECO:0000313" key="1">
    <source>
        <dbReference type="EMBL" id="PIZ40295.1"/>
    </source>
</evidence>
<feature type="non-terminal residue" evidence="1">
    <location>
        <position position="68"/>
    </location>
</feature>
<reference evidence="2" key="1">
    <citation type="submission" date="2017-09" db="EMBL/GenBank/DDBJ databases">
        <title>Depth-based differentiation of microbial function through sediment-hosted aquifers and enrichment of novel symbionts in the deep terrestrial subsurface.</title>
        <authorList>
            <person name="Probst A.J."/>
            <person name="Ladd B."/>
            <person name="Jarett J.K."/>
            <person name="Geller-Mcgrath D.E."/>
            <person name="Sieber C.M.K."/>
            <person name="Emerson J.B."/>
            <person name="Anantharaman K."/>
            <person name="Thomas B.C."/>
            <person name="Malmstrom R."/>
            <person name="Stieglmeier M."/>
            <person name="Klingl A."/>
            <person name="Woyke T."/>
            <person name="Ryan C.M."/>
            <person name="Banfield J.F."/>
        </authorList>
    </citation>
    <scope>NUCLEOTIDE SEQUENCE [LARGE SCALE GENOMIC DNA]</scope>
</reference>
<sequence length="68" mass="6814">LACDEIATQGAFNASHTVIHMSGAGSLELLASAKAAGANVASIHPIQSFASVELAIEKLPGSYFGVTA</sequence>
<name>A0A2M7T8R1_9ACTN</name>
<proteinExistence type="predicted"/>
<feature type="non-terminal residue" evidence="1">
    <location>
        <position position="1"/>
    </location>
</feature>
<comment type="caution">
    <text evidence="1">The sequence shown here is derived from an EMBL/GenBank/DDBJ whole genome shotgun (WGS) entry which is preliminary data.</text>
</comment>
<accession>A0A2M7T8R1</accession>
<gene>
    <name evidence="1" type="ORF">COY37_04175</name>
</gene>
<dbReference type="Gene3D" id="3.40.50.720">
    <property type="entry name" value="NAD(P)-binding Rossmann-like Domain"/>
    <property type="match status" value="1"/>
</dbReference>
<dbReference type="AlphaFoldDB" id="A0A2M7T8R1"/>
<organism evidence="1 2">
    <name type="scientific">Candidatus Aquicultor secundus</name>
    <dbReference type="NCBI Taxonomy" id="1973895"/>
    <lineage>
        <taxon>Bacteria</taxon>
        <taxon>Bacillati</taxon>
        <taxon>Actinomycetota</taxon>
        <taxon>Candidatus Aquicultoria</taxon>
        <taxon>Candidatus Aquicultorales</taxon>
        <taxon>Candidatus Aquicultoraceae</taxon>
        <taxon>Candidatus Aquicultor</taxon>
    </lineage>
</organism>
<dbReference type="Proteomes" id="UP000230956">
    <property type="component" value="Unassembled WGS sequence"/>
</dbReference>
<protein>
    <submittedName>
        <fullName evidence="1">DUF2520 domain-containing protein</fullName>
    </submittedName>
</protein>
<evidence type="ECO:0000313" key="2">
    <source>
        <dbReference type="Proteomes" id="UP000230956"/>
    </source>
</evidence>